<reference evidence="1" key="1">
    <citation type="submission" date="2018-07" db="EMBL/GenBank/DDBJ databases">
        <authorList>
            <person name="Ashton P.M."/>
            <person name="Dallman T."/>
            <person name="Nair S."/>
            <person name="De Pinna E."/>
            <person name="Peters T."/>
            <person name="Grant K."/>
        </authorList>
    </citation>
    <scope>NUCLEOTIDE SEQUENCE</scope>
    <source>
        <strain evidence="1">368335</strain>
    </source>
</reference>
<dbReference type="EMBL" id="AAMIYH010000015">
    <property type="protein sequence ID" value="EDH8303051.1"/>
    <property type="molecule type" value="Genomic_DNA"/>
</dbReference>
<name>A0A635R896_SALET</name>
<accession>A0A635R896</accession>
<proteinExistence type="predicted"/>
<gene>
    <name evidence="1" type="ORF">CB695_16400</name>
</gene>
<evidence type="ECO:0000313" key="1">
    <source>
        <dbReference type="EMBL" id="EDH8303051.1"/>
    </source>
</evidence>
<dbReference type="AlphaFoldDB" id="A0A635R896"/>
<protein>
    <submittedName>
        <fullName evidence="1">Uncharacterized protein</fullName>
    </submittedName>
</protein>
<organism evidence="1">
    <name type="scientific">Salmonella enterica subsp. enterica serovar Chester</name>
    <dbReference type="NCBI Taxonomy" id="149386"/>
    <lineage>
        <taxon>Bacteria</taxon>
        <taxon>Pseudomonadati</taxon>
        <taxon>Pseudomonadota</taxon>
        <taxon>Gammaproteobacteria</taxon>
        <taxon>Enterobacterales</taxon>
        <taxon>Enterobacteriaceae</taxon>
        <taxon>Salmonella</taxon>
    </lineage>
</organism>
<comment type="caution">
    <text evidence="1">The sequence shown here is derived from an EMBL/GenBank/DDBJ whole genome shotgun (WGS) entry which is preliminary data.</text>
</comment>
<sequence length="215" mass="24631">MLTVKRIINGDRVITVHERVRLGDRMSRVYKEALKVVNGEDNELCFDNAIDLPRKPKPVSYTALTDMSVEQQKSTLANLHPFLHNVSNWTVVIGGRPIPKDVPRVVIVNPRMPSVEEKNSPVDEIYIPGNNFYCRFCGFTQREMTYVMPPQEIQLVRELINEDGDTFYQNQLRSGKHSVDEAIGVLHVDDAYEFFYPGDAVYIMNSEGKTIDNLR</sequence>